<sequence length="118" mass="13470">MVKQGLAEVIDSIKEESHDSVILVEGKRDKEALRKAGISDYAILQVSYKDENKIYNEVLLYHRNKVIALYDNDRTGEQKMSKLKSFLCGMGLKLLDYSNSLNKNGITYIEEIDNRLGL</sequence>
<evidence type="ECO:0000313" key="4">
    <source>
        <dbReference type="Proteomes" id="UP000009375"/>
    </source>
</evidence>
<reference evidence="3 4" key="1">
    <citation type="journal article" date="2010" name="Proc. Natl. Acad. Sci. U.S.A.">
        <title>Enigmatic, ultrasmall, uncultivated Archaea.</title>
        <authorList>
            <person name="Baker B.J."/>
            <person name="Comolli L.R."/>
            <person name="Dick G.J."/>
            <person name="Hauser L.J."/>
            <person name="Hyatt D."/>
            <person name="Dill B.D."/>
            <person name="Land M.L."/>
            <person name="Verberkmoes N.C."/>
            <person name="Hettich R.L."/>
            <person name="Banfield J.F."/>
        </authorList>
    </citation>
    <scope>NUCLEOTIDE SEQUENCE [LARGE SCALE GENOMIC DNA]</scope>
</reference>
<protein>
    <submittedName>
        <fullName evidence="3">TOPRIM domain protein</fullName>
    </submittedName>
</protein>
<name>D2EG66_PARA4</name>
<dbReference type="PANTHER" id="PTHR39964:SF2">
    <property type="entry name" value="UPF0292 PROTEIN MJ1624"/>
    <property type="match status" value="1"/>
</dbReference>
<organism evidence="3 4">
    <name type="scientific">Candidatus Parvarchaeum acidiphilum ARMAN-4</name>
    <dbReference type="NCBI Taxonomy" id="662760"/>
    <lineage>
        <taxon>Archaea</taxon>
        <taxon>Candidatus Parvarchaeota</taxon>
        <taxon>Candidatus Parvarchaeum</taxon>
    </lineage>
</organism>
<evidence type="ECO:0000313" key="2">
    <source>
        <dbReference type="EMBL" id="APG80625.1"/>
    </source>
</evidence>
<accession>A0A1L3KS16</accession>
<dbReference type="Proteomes" id="UP000009375">
    <property type="component" value="Unassembled WGS sequence"/>
</dbReference>
<dbReference type="CDD" id="cd00188">
    <property type="entry name" value="TOPRIM"/>
    <property type="match status" value="1"/>
</dbReference>
<dbReference type="Gene3D" id="3.40.1360.10">
    <property type="match status" value="1"/>
</dbReference>
<dbReference type="AlphaFoldDB" id="D2EG66"/>
<proteinExistence type="predicted"/>
<dbReference type="Pfam" id="PF13662">
    <property type="entry name" value="Toprim_4"/>
    <property type="match status" value="1"/>
</dbReference>
<dbReference type="SUPFAM" id="SSF110455">
    <property type="entry name" value="Toprim domain"/>
    <property type="match status" value="1"/>
</dbReference>
<dbReference type="PANTHER" id="PTHR39964">
    <property type="entry name" value="UPF0292 PROTEIN TK1411"/>
    <property type="match status" value="1"/>
</dbReference>
<accession>D2EG66</accession>
<gene>
    <name evidence="3" type="ORF">BJBARM4_0759</name>
</gene>
<evidence type="ECO:0000259" key="1">
    <source>
        <dbReference type="PROSITE" id="PS50880"/>
    </source>
</evidence>
<dbReference type="EMBL" id="KY040241">
    <property type="protein sequence ID" value="APG80625.1"/>
    <property type="molecule type" value="Genomic_DNA"/>
</dbReference>
<dbReference type="PROSITE" id="PS50880">
    <property type="entry name" value="TOPRIM"/>
    <property type="match status" value="1"/>
</dbReference>
<dbReference type="InterPro" id="IPR006171">
    <property type="entry name" value="TOPRIM_dom"/>
</dbReference>
<dbReference type="EMBL" id="GG730063">
    <property type="protein sequence ID" value="EEZ92650.1"/>
    <property type="molecule type" value="Genomic_DNA"/>
</dbReference>
<reference evidence="2" key="2">
    <citation type="submission" date="2016-10" db="EMBL/GenBank/DDBJ databases">
        <title>New CRISPR-Cas systems from uncultivated microbes.</title>
        <authorList>
            <person name="Burstein D."/>
            <person name="Harrington L.B."/>
            <person name="Strutt S.C."/>
            <person name="Probst A.J."/>
            <person name="Anantharaman K."/>
            <person name="Thomas B.C."/>
            <person name="Doudna J.A."/>
            <person name="Banfield J.F."/>
        </authorList>
    </citation>
    <scope>NUCLEOTIDE SEQUENCE</scope>
    <source>
        <strain evidence="2">ARMAN-4</strain>
    </source>
</reference>
<feature type="domain" description="Toprim" evidence="1">
    <location>
        <begin position="19"/>
        <end position="102"/>
    </location>
</feature>
<evidence type="ECO:0000313" key="3">
    <source>
        <dbReference type="EMBL" id="EEZ92650.1"/>
    </source>
</evidence>